<dbReference type="SMART" id="SM00015">
    <property type="entry name" value="IQ"/>
    <property type="match status" value="1"/>
</dbReference>
<comment type="caution">
    <text evidence="5">The sequence shown here is derived from an EMBL/GenBank/DDBJ whole genome shotgun (WGS) entry which is preliminary data.</text>
</comment>
<keyword evidence="6" id="KW-1185">Reference proteome</keyword>
<dbReference type="PROSITE" id="PS50096">
    <property type="entry name" value="IQ"/>
    <property type="match status" value="1"/>
</dbReference>
<protein>
    <recommendedName>
        <fullName evidence="3">HECT-type E3 ubiquitin transferase</fullName>
        <ecNumber evidence="3">2.3.2.26</ecNumber>
    </recommendedName>
</protein>
<sequence>MFGASQATKAQFLDKARQAREERKGLKEREKAAIKIQALIRRFLCRCRLQREIRQEVDVFLEGPENGTVKTNALSVFRIARKLLIIFRLQEDRVRFEKLCRCILNSMECENEPKVWFVSLALSKDLTLLWIKQIKDILWICCEFLKTLKPDILQDSKMITLYLTMLVNFTDTSTWKIFRGKGESLRPAMNHICANIMGHLNQKGFYSVLQVLNHSID</sequence>
<gene>
    <name evidence="5" type="ORF">SPARVUS_LOCUS4066739</name>
</gene>
<dbReference type="Proteomes" id="UP001162483">
    <property type="component" value="Unassembled WGS sequence"/>
</dbReference>
<evidence type="ECO:0000256" key="1">
    <source>
        <dbReference type="ARBA" id="ARBA00000885"/>
    </source>
</evidence>
<evidence type="ECO:0000313" key="5">
    <source>
        <dbReference type="EMBL" id="CAI9553599.1"/>
    </source>
</evidence>
<dbReference type="EC" id="2.3.2.26" evidence="3"/>
<organism evidence="5 6">
    <name type="scientific">Staurois parvus</name>
    <dbReference type="NCBI Taxonomy" id="386267"/>
    <lineage>
        <taxon>Eukaryota</taxon>
        <taxon>Metazoa</taxon>
        <taxon>Chordata</taxon>
        <taxon>Craniata</taxon>
        <taxon>Vertebrata</taxon>
        <taxon>Euteleostomi</taxon>
        <taxon>Amphibia</taxon>
        <taxon>Batrachia</taxon>
        <taxon>Anura</taxon>
        <taxon>Neobatrachia</taxon>
        <taxon>Ranoidea</taxon>
        <taxon>Ranidae</taxon>
        <taxon>Staurois</taxon>
    </lineage>
</organism>
<dbReference type="EMBL" id="CATNWA010007222">
    <property type="protein sequence ID" value="CAI9553599.1"/>
    <property type="molecule type" value="Genomic_DNA"/>
</dbReference>
<dbReference type="InterPro" id="IPR044611">
    <property type="entry name" value="E3A/B/C-like"/>
</dbReference>
<comment type="pathway">
    <text evidence="2">Protein modification; protein ubiquitination.</text>
</comment>
<keyword evidence="4" id="KW-0808">Transferase</keyword>
<accession>A0ABN9C0R9</accession>
<name>A0ABN9C0R9_9NEOB</name>
<proteinExistence type="predicted"/>
<dbReference type="PANTHER" id="PTHR45700">
    <property type="entry name" value="UBIQUITIN-PROTEIN LIGASE E3C"/>
    <property type="match status" value="1"/>
</dbReference>
<reference evidence="5" key="1">
    <citation type="submission" date="2023-05" db="EMBL/GenBank/DDBJ databases">
        <authorList>
            <person name="Stuckert A."/>
        </authorList>
    </citation>
    <scope>NUCLEOTIDE SEQUENCE</scope>
</reference>
<evidence type="ECO:0000256" key="2">
    <source>
        <dbReference type="ARBA" id="ARBA00004906"/>
    </source>
</evidence>
<dbReference type="PANTHER" id="PTHR45700:SF3">
    <property type="entry name" value="UBIQUITIN-PROTEIN LIGASE E3B"/>
    <property type="match status" value="1"/>
</dbReference>
<dbReference type="InterPro" id="IPR000048">
    <property type="entry name" value="IQ_motif_EF-hand-BS"/>
</dbReference>
<evidence type="ECO:0000256" key="3">
    <source>
        <dbReference type="ARBA" id="ARBA00012485"/>
    </source>
</evidence>
<dbReference type="Pfam" id="PF00612">
    <property type="entry name" value="IQ"/>
    <property type="match status" value="1"/>
</dbReference>
<evidence type="ECO:0000313" key="6">
    <source>
        <dbReference type="Proteomes" id="UP001162483"/>
    </source>
</evidence>
<evidence type="ECO:0000256" key="4">
    <source>
        <dbReference type="ARBA" id="ARBA00022679"/>
    </source>
</evidence>
<comment type="catalytic activity">
    <reaction evidence="1">
        <text>S-ubiquitinyl-[E2 ubiquitin-conjugating enzyme]-L-cysteine + [acceptor protein]-L-lysine = [E2 ubiquitin-conjugating enzyme]-L-cysteine + N(6)-ubiquitinyl-[acceptor protein]-L-lysine.</text>
        <dbReference type="EC" id="2.3.2.26"/>
    </reaction>
</comment>